<dbReference type="PROSITE" id="PS00160">
    <property type="entry name" value="ALDOLASE_KDPG_KHG_2"/>
    <property type="match status" value="1"/>
</dbReference>
<comment type="subunit">
    <text evidence="4">Homotrimer.</text>
</comment>
<dbReference type="InterPro" id="IPR013785">
    <property type="entry name" value="Aldolase_TIM"/>
</dbReference>
<dbReference type="EMBL" id="FWDM01000021">
    <property type="protein sequence ID" value="SLM13104.1"/>
    <property type="molecule type" value="Genomic_DNA"/>
</dbReference>
<comment type="similarity">
    <text evidence="3">Belongs to the KHG/KDPG aldolase family.</text>
</comment>
<dbReference type="AlphaFoldDB" id="A0A3P3XJZ9"/>
<dbReference type="PROSITE" id="PS00159">
    <property type="entry name" value="ALDOLASE_KDPG_KHG_1"/>
    <property type="match status" value="1"/>
</dbReference>
<dbReference type="Gene3D" id="3.20.20.70">
    <property type="entry name" value="Aldolase class I"/>
    <property type="match status" value="1"/>
</dbReference>
<evidence type="ECO:0000256" key="5">
    <source>
        <dbReference type="ARBA" id="ARBA00013063"/>
    </source>
</evidence>
<name>A0A3P3XJZ9_9SPIR</name>
<accession>A0A3P3XJZ9</accession>
<evidence type="ECO:0000256" key="6">
    <source>
        <dbReference type="ARBA" id="ARBA00023239"/>
    </source>
</evidence>
<evidence type="ECO:0000256" key="8">
    <source>
        <dbReference type="ARBA" id="ARBA00023277"/>
    </source>
</evidence>
<dbReference type="EC" id="4.1.2.14" evidence="5"/>
<dbReference type="NCBIfam" id="NF004325">
    <property type="entry name" value="PRK05718.1"/>
    <property type="match status" value="1"/>
</dbReference>
<reference evidence="9" key="1">
    <citation type="submission" date="2017-02" db="EMBL/GenBank/DDBJ databases">
        <authorList>
            <person name="Regsiter A."/>
            <person name="William W."/>
        </authorList>
    </citation>
    <scope>NUCLEOTIDE SEQUENCE</scope>
    <source>
        <strain evidence="9">Bib</strain>
    </source>
</reference>
<dbReference type="PANTHER" id="PTHR30246:SF1">
    <property type="entry name" value="2-DEHYDRO-3-DEOXY-6-PHOSPHOGALACTONATE ALDOLASE-RELATED"/>
    <property type="match status" value="1"/>
</dbReference>
<evidence type="ECO:0000256" key="2">
    <source>
        <dbReference type="ARBA" id="ARBA00004736"/>
    </source>
</evidence>
<organism evidence="9">
    <name type="scientific">uncultured spirochete</name>
    <dbReference type="NCBI Taxonomy" id="156406"/>
    <lineage>
        <taxon>Bacteria</taxon>
        <taxon>Pseudomonadati</taxon>
        <taxon>Spirochaetota</taxon>
        <taxon>Spirochaetia</taxon>
        <taxon>Spirochaetales</taxon>
        <taxon>environmental samples</taxon>
    </lineage>
</organism>
<comment type="pathway">
    <text evidence="2">Carbohydrate acid metabolism; 2-dehydro-3-deoxy-D-gluconate degradation; D-glyceraldehyde 3-phosphate and pyruvate from 2-dehydro-3-deoxy-D-gluconate: step 2/2.</text>
</comment>
<evidence type="ECO:0000256" key="7">
    <source>
        <dbReference type="ARBA" id="ARBA00023270"/>
    </source>
</evidence>
<dbReference type="SUPFAM" id="SSF51569">
    <property type="entry name" value="Aldolase"/>
    <property type="match status" value="1"/>
</dbReference>
<dbReference type="InterPro" id="IPR000887">
    <property type="entry name" value="Aldlse_KDPG_KHG"/>
</dbReference>
<keyword evidence="6" id="KW-0456">Lyase</keyword>
<proteinExistence type="inferred from homology"/>
<evidence type="ECO:0000256" key="3">
    <source>
        <dbReference type="ARBA" id="ARBA00006906"/>
    </source>
</evidence>
<gene>
    <name evidence="9" type="ORF">SPIROBIBN47_280025</name>
</gene>
<dbReference type="InterPro" id="IPR031337">
    <property type="entry name" value="KDPG/KHG_AS_1"/>
</dbReference>
<protein>
    <recommendedName>
        <fullName evidence="5">2-dehydro-3-deoxy-phosphogluconate aldolase</fullName>
        <ecNumber evidence="5">4.1.2.14</ecNumber>
    </recommendedName>
</protein>
<comment type="catalytic activity">
    <reaction evidence="1">
        <text>2-dehydro-3-deoxy-6-phospho-D-gluconate = D-glyceraldehyde 3-phosphate + pyruvate</text>
        <dbReference type="Rhea" id="RHEA:17089"/>
        <dbReference type="ChEBI" id="CHEBI:15361"/>
        <dbReference type="ChEBI" id="CHEBI:57569"/>
        <dbReference type="ChEBI" id="CHEBI:59776"/>
        <dbReference type="EC" id="4.1.2.14"/>
    </reaction>
</comment>
<evidence type="ECO:0000256" key="4">
    <source>
        <dbReference type="ARBA" id="ARBA00011233"/>
    </source>
</evidence>
<evidence type="ECO:0000256" key="1">
    <source>
        <dbReference type="ARBA" id="ARBA00000654"/>
    </source>
</evidence>
<dbReference type="NCBIfam" id="TIGR01182">
    <property type="entry name" value="eda"/>
    <property type="match status" value="1"/>
</dbReference>
<keyword evidence="8" id="KW-0119">Carbohydrate metabolism</keyword>
<keyword evidence="7" id="KW-0704">Schiff base</keyword>
<dbReference type="GO" id="GO:0008675">
    <property type="term" value="F:2-dehydro-3-deoxy-phosphogluconate aldolase activity"/>
    <property type="evidence" value="ECO:0007669"/>
    <property type="project" value="UniProtKB-EC"/>
</dbReference>
<dbReference type="Pfam" id="PF01081">
    <property type="entry name" value="Aldolase"/>
    <property type="match status" value="1"/>
</dbReference>
<sequence>MKDLKALFYSTGIIPVIKIESLDKADGLAQALRSSGIHVAEITFRTKTAPGVIERFASRHSDILVGAGTVTTKEEVDSALSAGAAFVVSPGFNPVICSYCIEKGVPVFPGVNNPSLIEQAIAMGLSVLKFFPAEVSGGVRALKAFESVYSSVSFIPTGGIQENNINEYLALKNVLACGGSWIVPTDLIEAGKFEAIEGLIGSARRTMLGFLPLQHGDRGLNREKADAGARIGDGAAIEVKTTSLRRSLAILQAEGFSSVLGSEVMRGKSMAAAEIEIPSLHGRIRLVE</sequence>
<dbReference type="InterPro" id="IPR031338">
    <property type="entry name" value="KDPG/KHG_AS_2"/>
</dbReference>
<dbReference type="CDD" id="cd00452">
    <property type="entry name" value="KDPG_aldolase"/>
    <property type="match status" value="1"/>
</dbReference>
<dbReference type="PANTHER" id="PTHR30246">
    <property type="entry name" value="2-KETO-3-DEOXY-6-PHOSPHOGLUCONATE ALDOLASE"/>
    <property type="match status" value="1"/>
</dbReference>
<evidence type="ECO:0000313" key="9">
    <source>
        <dbReference type="EMBL" id="SLM13104.1"/>
    </source>
</evidence>